<dbReference type="InterPro" id="IPR033425">
    <property type="entry name" value="MASE3"/>
</dbReference>
<dbReference type="SMART" id="SM00091">
    <property type="entry name" value="PAS"/>
    <property type="match status" value="2"/>
</dbReference>
<dbReference type="PANTHER" id="PTHR44757">
    <property type="entry name" value="DIGUANYLATE CYCLASE DGCP"/>
    <property type="match status" value="1"/>
</dbReference>
<dbReference type="PROSITE" id="PS50883">
    <property type="entry name" value="EAL"/>
    <property type="match status" value="1"/>
</dbReference>
<protein>
    <submittedName>
        <fullName evidence="7">EAL domain-containing protein</fullName>
    </submittedName>
</protein>
<dbReference type="NCBIfam" id="TIGR00229">
    <property type="entry name" value="sensory_box"/>
    <property type="match status" value="1"/>
</dbReference>
<evidence type="ECO:0000259" key="5">
    <source>
        <dbReference type="PROSITE" id="PS50883"/>
    </source>
</evidence>
<name>A0ABS6MVH2_9GAMM</name>
<dbReference type="Pfam" id="PF00563">
    <property type="entry name" value="EAL"/>
    <property type="match status" value="1"/>
</dbReference>
<keyword evidence="2" id="KW-0472">Membrane</keyword>
<evidence type="ECO:0000259" key="3">
    <source>
        <dbReference type="PROSITE" id="PS50112"/>
    </source>
</evidence>
<feature type="transmembrane region" description="Helical" evidence="2">
    <location>
        <begin position="87"/>
        <end position="109"/>
    </location>
</feature>
<evidence type="ECO:0000259" key="6">
    <source>
        <dbReference type="PROSITE" id="PS50887"/>
    </source>
</evidence>
<dbReference type="EMBL" id="JAHRGL010000014">
    <property type="protein sequence ID" value="MBV2132341.1"/>
    <property type="molecule type" value="Genomic_DNA"/>
</dbReference>
<dbReference type="SMART" id="SM00052">
    <property type="entry name" value="EAL"/>
    <property type="match status" value="1"/>
</dbReference>
<evidence type="ECO:0000313" key="7">
    <source>
        <dbReference type="EMBL" id="MBV2132341.1"/>
    </source>
</evidence>
<keyword evidence="1" id="KW-0808">Transferase</keyword>
<dbReference type="SMART" id="SM00267">
    <property type="entry name" value="GGDEF"/>
    <property type="match status" value="1"/>
</dbReference>
<dbReference type="PROSITE" id="PS50887">
    <property type="entry name" value="GGDEF"/>
    <property type="match status" value="1"/>
</dbReference>
<dbReference type="InterPro" id="IPR013656">
    <property type="entry name" value="PAS_4"/>
</dbReference>
<dbReference type="InterPro" id="IPR052155">
    <property type="entry name" value="Biofilm_reg_signaling"/>
</dbReference>
<dbReference type="InterPro" id="IPR001610">
    <property type="entry name" value="PAC"/>
</dbReference>
<keyword evidence="8" id="KW-1185">Reference proteome</keyword>
<dbReference type="Pfam" id="PF13426">
    <property type="entry name" value="PAS_9"/>
    <property type="match status" value="1"/>
</dbReference>
<feature type="domain" description="PAC" evidence="4">
    <location>
        <begin position="485"/>
        <end position="539"/>
    </location>
</feature>
<gene>
    <name evidence="7" type="ORF">KRX52_05935</name>
</gene>
<dbReference type="Pfam" id="PF17159">
    <property type="entry name" value="MASE3"/>
    <property type="match status" value="1"/>
</dbReference>
<feature type="transmembrane region" description="Helical" evidence="2">
    <location>
        <begin position="162"/>
        <end position="179"/>
    </location>
</feature>
<feature type="domain" description="PAS" evidence="3">
    <location>
        <begin position="414"/>
        <end position="465"/>
    </location>
</feature>
<dbReference type="RefSeq" id="WP_217680378.1">
    <property type="nucleotide sequence ID" value="NZ_JAHRGL010000014.1"/>
</dbReference>
<dbReference type="InterPro" id="IPR000014">
    <property type="entry name" value="PAS"/>
</dbReference>
<dbReference type="PROSITE" id="PS50112">
    <property type="entry name" value="PAS"/>
    <property type="match status" value="1"/>
</dbReference>
<dbReference type="SMART" id="SM00086">
    <property type="entry name" value="PAC"/>
    <property type="match status" value="2"/>
</dbReference>
<dbReference type="CDD" id="cd01948">
    <property type="entry name" value="EAL"/>
    <property type="match status" value="1"/>
</dbReference>
<dbReference type="InterPro" id="IPR000160">
    <property type="entry name" value="GGDEF_dom"/>
</dbReference>
<comment type="caution">
    <text evidence="7">The sequence shown here is derived from an EMBL/GenBank/DDBJ whole genome shotgun (WGS) entry which is preliminary data.</text>
</comment>
<dbReference type="PANTHER" id="PTHR44757:SF2">
    <property type="entry name" value="BIOFILM ARCHITECTURE MAINTENANCE PROTEIN MBAA"/>
    <property type="match status" value="1"/>
</dbReference>
<evidence type="ECO:0000256" key="1">
    <source>
        <dbReference type="ARBA" id="ARBA00022777"/>
    </source>
</evidence>
<evidence type="ECO:0000313" key="8">
    <source>
        <dbReference type="Proteomes" id="UP000813068"/>
    </source>
</evidence>
<dbReference type="NCBIfam" id="TIGR00254">
    <property type="entry name" value="GGDEF"/>
    <property type="match status" value="1"/>
</dbReference>
<dbReference type="Proteomes" id="UP000813068">
    <property type="component" value="Unassembled WGS sequence"/>
</dbReference>
<feature type="transmembrane region" description="Helical" evidence="2">
    <location>
        <begin position="129"/>
        <end position="150"/>
    </location>
</feature>
<dbReference type="CDD" id="cd00130">
    <property type="entry name" value="PAS"/>
    <property type="match status" value="1"/>
</dbReference>
<proteinExistence type="predicted"/>
<dbReference type="PROSITE" id="PS50113">
    <property type="entry name" value="PAC"/>
    <property type="match status" value="1"/>
</dbReference>
<dbReference type="Pfam" id="PF00990">
    <property type="entry name" value="GGDEF"/>
    <property type="match status" value="1"/>
</dbReference>
<feature type="transmembrane region" description="Helical" evidence="2">
    <location>
        <begin position="53"/>
        <end position="75"/>
    </location>
</feature>
<dbReference type="InterPro" id="IPR000700">
    <property type="entry name" value="PAS-assoc_C"/>
</dbReference>
<accession>A0ABS6MVH2</accession>
<dbReference type="Pfam" id="PF08448">
    <property type="entry name" value="PAS_4"/>
    <property type="match status" value="1"/>
</dbReference>
<dbReference type="InterPro" id="IPR001633">
    <property type="entry name" value="EAL_dom"/>
</dbReference>
<evidence type="ECO:0000259" key="4">
    <source>
        <dbReference type="PROSITE" id="PS50113"/>
    </source>
</evidence>
<dbReference type="CDD" id="cd01949">
    <property type="entry name" value="GGDEF"/>
    <property type="match status" value="1"/>
</dbReference>
<feature type="transmembrane region" description="Helical" evidence="2">
    <location>
        <begin position="227"/>
        <end position="247"/>
    </location>
</feature>
<organism evidence="7 8">
    <name type="scientific">Geopseudomonas aromaticivorans</name>
    <dbReference type="NCBI Taxonomy" id="2849492"/>
    <lineage>
        <taxon>Bacteria</taxon>
        <taxon>Pseudomonadati</taxon>
        <taxon>Pseudomonadota</taxon>
        <taxon>Gammaproteobacteria</taxon>
        <taxon>Pseudomonadales</taxon>
        <taxon>Pseudomonadaceae</taxon>
        <taxon>Geopseudomonas</taxon>
    </lineage>
</organism>
<evidence type="ECO:0000256" key="2">
    <source>
        <dbReference type="SAM" id="Phobius"/>
    </source>
</evidence>
<feature type="domain" description="EAL" evidence="5">
    <location>
        <begin position="712"/>
        <end position="967"/>
    </location>
</feature>
<sequence length="981" mass="108721">MDRGTERVRFGLQQVHPQHRDSLGQPLAVLAILLAGMLLTTQFAAAIPPVTSYLAWHMLLETTAIAVAVLVFAVGWSTHGLHPQRNILLLACGFIGVAILDFSHMLSFLGMPDYVTPSGVEKAIHFWLVARYLAALALLLVAWLPWPPVGAEQGLRRERRRFVPLLCVLLGVALLHWLFLKQPQWLPATFVAGQGLTPFKLWAEYGVIGVHLLTVAVLLARLRQASGCNVALLLAAVLAMIFSELFFTRYASATDVFNLMGHVYKVLAYLLLYRAVFVEMITAPYGALSDARRHSQAILEAIPDLLFELDRDGRYLQVHAPRNEQLATGADADPLLGRTVYDVLPVEAARICMAALQEAHANGYASGQQIQLPLADGIHCFELSVSVMRQDHDRAPRFVMLSRDVTARTRDQATLRKLSQAVEQSASTIVITDLDARIEYANQAFTRATGYSLEEAIGQNPKLLHSGKTPQSTYEDMWQHLTSGRAWRGEFVNQRKDGSEYTESVLISPVFDDAGQPTHYLAIKEDITQRKLDEQRIERLAHFDALTDLPNRKLFASRCEQALGLSERSHQPLAVLYMDLDHFKHINDSLGYRVGDAFLVEVAQRLKAALRDEDTVSRQGGDEFVFVLPYTDAKGAAHAAERLKALLASPCEVGEHSLAINASIGIAVFPEDGRDFDSLSQRADIAMHRAKQEGRNGYRFFTAEMQHQSARILQLESALRQALDRHELHLCFQPQVSIDGRRLVGAEALLRWTHPQLGVISPAEFIPVAEGSGQILQVGEWVLRSAARQMKQWLEQGYPPAMTMAVNLSLAQFRHPGLVELVVDVLQETGLPAHCLELELTESVAMHDPAAAIAVVRRLRALGVLLSIDDFGTGYSSLSYLKQFEVHKLKIDQSFVQHINQDGHDQSIVRAILGMASSLGMLTIAEGVETAAQRDELERLGCDEVQGYLYSKPLPAAEFEAFARRHLQQAGKTPALAATPS</sequence>
<keyword evidence="1" id="KW-0418">Kinase</keyword>
<feature type="transmembrane region" description="Helical" evidence="2">
    <location>
        <begin position="27"/>
        <end position="47"/>
    </location>
</feature>
<feature type="transmembrane region" description="Helical" evidence="2">
    <location>
        <begin position="199"/>
        <end position="220"/>
    </location>
</feature>
<keyword evidence="2" id="KW-0812">Transmembrane</keyword>
<reference evidence="7 8" key="1">
    <citation type="submission" date="2021-06" db="EMBL/GenBank/DDBJ databases">
        <title>Differences between aerobic and microaerobic xylene degrading microbial communities.</title>
        <authorList>
            <person name="Banerjee S."/>
            <person name="Tancsics A."/>
        </authorList>
    </citation>
    <scope>NUCLEOTIDE SEQUENCE [LARGE SCALE GENOMIC DNA]</scope>
    <source>
        <strain evidence="7 8">MAP12</strain>
    </source>
</reference>
<feature type="domain" description="GGDEF" evidence="6">
    <location>
        <begin position="571"/>
        <end position="703"/>
    </location>
</feature>
<keyword evidence="2" id="KW-1133">Transmembrane helix</keyword>